<reference evidence="2" key="2">
    <citation type="submission" date="2025-09" db="UniProtKB">
        <authorList>
            <consortium name="Ensembl"/>
        </authorList>
    </citation>
    <scope>IDENTIFICATION</scope>
</reference>
<protein>
    <submittedName>
        <fullName evidence="2">Transformer-2 protein homolog alpha-like</fullName>
    </submittedName>
</protein>
<proteinExistence type="predicted"/>
<dbReference type="KEGG" id="sanh:107654219"/>
<evidence type="ECO:0000313" key="2">
    <source>
        <dbReference type="Ensembl" id="ENSSANP00000102828.1"/>
    </source>
</evidence>
<evidence type="ECO:0000313" key="3">
    <source>
        <dbReference type="Proteomes" id="UP000472260"/>
    </source>
</evidence>
<keyword evidence="3" id="KW-1185">Reference proteome</keyword>
<feature type="compositionally biased region" description="Basic and acidic residues" evidence="1">
    <location>
        <begin position="142"/>
        <end position="159"/>
    </location>
</feature>
<dbReference type="Ensembl" id="ENSSANT00000109140.1">
    <property type="protein sequence ID" value="ENSSANP00000102828.1"/>
    <property type="gene ID" value="ENSSANG00000050430.1"/>
</dbReference>
<evidence type="ECO:0000256" key="1">
    <source>
        <dbReference type="SAM" id="MobiDB-lite"/>
    </source>
</evidence>
<accession>A0A671T2V2</accession>
<dbReference type="InterPro" id="IPR038948">
    <property type="entry name" value="POLR1D-like"/>
</dbReference>
<name>A0A671T2V2_9TELE</name>
<dbReference type="AlphaFoldDB" id="A0A671T2V2"/>
<feature type="compositionally biased region" description="Basic residues" evidence="1">
    <location>
        <begin position="108"/>
        <end position="141"/>
    </location>
</feature>
<organism evidence="2 3">
    <name type="scientific">Sinocyclocheilus anshuiensis</name>
    <dbReference type="NCBI Taxonomy" id="1608454"/>
    <lineage>
        <taxon>Eukaryota</taxon>
        <taxon>Metazoa</taxon>
        <taxon>Chordata</taxon>
        <taxon>Craniata</taxon>
        <taxon>Vertebrata</taxon>
        <taxon>Euteleostomi</taxon>
        <taxon>Actinopterygii</taxon>
        <taxon>Neopterygii</taxon>
        <taxon>Teleostei</taxon>
        <taxon>Ostariophysi</taxon>
        <taxon>Cypriniformes</taxon>
        <taxon>Cyprinidae</taxon>
        <taxon>Cyprininae</taxon>
        <taxon>Sinocyclocheilus</taxon>
    </lineage>
</organism>
<dbReference type="OrthoDB" id="6352295at2759"/>
<dbReference type="Proteomes" id="UP000472260">
    <property type="component" value="Unassembled WGS sequence"/>
</dbReference>
<feature type="compositionally biased region" description="Basic and acidic residues" evidence="1">
    <location>
        <begin position="64"/>
        <end position="94"/>
    </location>
</feature>
<reference evidence="2" key="1">
    <citation type="submission" date="2025-08" db="UniProtKB">
        <authorList>
            <consortium name="Ensembl"/>
        </authorList>
    </citation>
    <scope>IDENTIFICATION</scope>
</reference>
<feature type="compositionally biased region" description="Polar residues" evidence="1">
    <location>
        <begin position="51"/>
        <end position="63"/>
    </location>
</feature>
<sequence>MDESELERKAVEELLKETSRAKVRAETMGATGWMKCPLGSTNKRFLLNTIRSSAVTHQPTNQRASERGRDDEHRYKRACEKHHNTDCEKCNHKKDYSHRRYHSDSHSHTSKHRSSSRNHSPSRRRHSPHLSRKSKRTRSRSPVRDSSPDVKKYTDRGGK</sequence>
<gene>
    <name evidence="2" type="primary">si:ch211-140b10.6</name>
</gene>
<dbReference type="PANTHER" id="PTHR34769:SF1">
    <property type="entry name" value="RNA POLYMERASE I AND III SUBUNIT D"/>
    <property type="match status" value="1"/>
</dbReference>
<feature type="region of interest" description="Disordered" evidence="1">
    <location>
        <begin position="51"/>
        <end position="159"/>
    </location>
</feature>
<dbReference type="PANTHER" id="PTHR34769">
    <property type="entry name" value="RCG42593, ISOFORM CRA_A"/>
    <property type="match status" value="1"/>
</dbReference>